<dbReference type="InterPro" id="IPR036789">
    <property type="entry name" value="Ribosomal_uL6-like_a/b-dom_sf"/>
</dbReference>
<dbReference type="PANTHER" id="PTHR11655:SF14">
    <property type="entry name" value="LARGE RIBOSOMAL SUBUNIT PROTEIN UL6M"/>
    <property type="match status" value="1"/>
</dbReference>
<comment type="caution">
    <text evidence="9">The sequence shown here is derived from an EMBL/GenBank/DDBJ whole genome shotgun (WGS) entry which is preliminary data.</text>
</comment>
<dbReference type="GO" id="GO:0002181">
    <property type="term" value="P:cytoplasmic translation"/>
    <property type="evidence" value="ECO:0007669"/>
    <property type="project" value="TreeGrafter"/>
</dbReference>
<name>A0A0G0I1T5_9BACT</name>
<sequence length="184" mass="20072">MSKIGQRQINIPEGVRVEKDTKLIKVTGPKGELTLAMSSRIKLEQSDNTIQVTRSGNDKKAKAFHGLYRKLIANMIEGVSQGFTKKLDFKGVGFKAEVQGNKLILNVGFSHSVEHLTPDGIEIKVEKNVISVSGINRQKVGQVAAEIRSIKPVEPYKGKGIKYIDEIPRRKPGKAAKAAIGGAK</sequence>
<dbReference type="NCBIfam" id="TIGR03654">
    <property type="entry name" value="L6_bact"/>
    <property type="match status" value="1"/>
</dbReference>
<dbReference type="PRINTS" id="PR00059">
    <property type="entry name" value="RIBOSOMALL6"/>
</dbReference>
<dbReference type="PATRIC" id="fig|1618331.3.peg.491"/>
<dbReference type="PIRSF" id="PIRSF002162">
    <property type="entry name" value="Ribosomal_L6"/>
    <property type="match status" value="1"/>
</dbReference>
<proteinExistence type="inferred from homology"/>
<keyword evidence="3 5" id="KW-0689">Ribosomal protein</keyword>
<evidence type="ECO:0000256" key="5">
    <source>
        <dbReference type="HAMAP-Rule" id="MF_01365"/>
    </source>
</evidence>
<comment type="function">
    <text evidence="5 7">This protein binds to the 23S rRNA, and is important in its secondary structure. It is located near the subunit interface in the base of the L7/L12 stalk, and near the tRNA binding site of the peptidyltransferase center.</text>
</comment>
<evidence type="ECO:0000256" key="1">
    <source>
        <dbReference type="ARBA" id="ARBA00022730"/>
    </source>
</evidence>
<protein>
    <recommendedName>
        <fullName evidence="5">Large ribosomal subunit protein uL6</fullName>
    </recommendedName>
</protein>
<dbReference type="Gene3D" id="3.90.930.12">
    <property type="entry name" value="Ribosomal protein L6, alpha-beta domain"/>
    <property type="match status" value="2"/>
</dbReference>
<dbReference type="AlphaFoldDB" id="A0A0G0I1T5"/>
<dbReference type="Pfam" id="PF00347">
    <property type="entry name" value="Ribosomal_L6"/>
    <property type="match status" value="2"/>
</dbReference>
<feature type="domain" description="Large ribosomal subunit protein uL6 alpha-beta" evidence="8">
    <location>
        <begin position="91"/>
        <end position="163"/>
    </location>
</feature>
<feature type="domain" description="Large ribosomal subunit protein uL6 alpha-beta" evidence="8">
    <location>
        <begin position="11"/>
        <end position="82"/>
    </location>
</feature>
<dbReference type="GO" id="GO:0022625">
    <property type="term" value="C:cytosolic large ribosomal subunit"/>
    <property type="evidence" value="ECO:0007669"/>
    <property type="project" value="UniProtKB-UniRule"/>
</dbReference>
<evidence type="ECO:0000259" key="8">
    <source>
        <dbReference type="Pfam" id="PF00347"/>
    </source>
</evidence>
<dbReference type="InterPro" id="IPR019906">
    <property type="entry name" value="Ribosomal_uL6_bac-type"/>
</dbReference>
<comment type="similarity">
    <text evidence="5 6">Belongs to the universal ribosomal protein uL6 family.</text>
</comment>
<reference evidence="9 10" key="1">
    <citation type="journal article" date="2015" name="Nature">
        <title>rRNA introns, odd ribosomes, and small enigmatic genomes across a large radiation of phyla.</title>
        <authorList>
            <person name="Brown C.T."/>
            <person name="Hug L.A."/>
            <person name="Thomas B.C."/>
            <person name="Sharon I."/>
            <person name="Castelle C.J."/>
            <person name="Singh A."/>
            <person name="Wilkins M.J."/>
            <person name="Williams K.H."/>
            <person name="Banfield J.F."/>
        </authorList>
    </citation>
    <scope>NUCLEOTIDE SEQUENCE [LARGE SCALE GENOMIC DNA]</scope>
</reference>
<dbReference type="InterPro" id="IPR020040">
    <property type="entry name" value="Ribosomal_uL6_a/b-dom"/>
</dbReference>
<dbReference type="HAMAP" id="MF_01365_B">
    <property type="entry name" value="Ribosomal_uL6_B"/>
    <property type="match status" value="1"/>
</dbReference>
<evidence type="ECO:0000313" key="9">
    <source>
        <dbReference type="EMBL" id="KKQ18209.1"/>
    </source>
</evidence>
<gene>
    <name evidence="5" type="primary">rplF</name>
    <name evidence="9" type="ORF">US31_C0007G0015</name>
</gene>
<evidence type="ECO:0000256" key="4">
    <source>
        <dbReference type="ARBA" id="ARBA00023274"/>
    </source>
</evidence>
<dbReference type="EMBL" id="LBSM01000007">
    <property type="protein sequence ID" value="KKQ18209.1"/>
    <property type="molecule type" value="Genomic_DNA"/>
</dbReference>
<dbReference type="GO" id="GO:0003735">
    <property type="term" value="F:structural constituent of ribosome"/>
    <property type="evidence" value="ECO:0007669"/>
    <property type="project" value="UniProtKB-UniRule"/>
</dbReference>
<evidence type="ECO:0000256" key="2">
    <source>
        <dbReference type="ARBA" id="ARBA00022884"/>
    </source>
</evidence>
<dbReference type="FunFam" id="3.90.930.12:FF:000002">
    <property type="entry name" value="50S ribosomal protein L6"/>
    <property type="match status" value="1"/>
</dbReference>
<evidence type="ECO:0000256" key="7">
    <source>
        <dbReference type="RuleBase" id="RU003870"/>
    </source>
</evidence>
<dbReference type="SUPFAM" id="SSF56053">
    <property type="entry name" value="Ribosomal protein L6"/>
    <property type="match status" value="2"/>
</dbReference>
<comment type="subunit">
    <text evidence="5">Part of the 50S ribosomal subunit.</text>
</comment>
<evidence type="ECO:0000313" key="10">
    <source>
        <dbReference type="Proteomes" id="UP000034508"/>
    </source>
</evidence>
<dbReference type="GO" id="GO:0019843">
    <property type="term" value="F:rRNA binding"/>
    <property type="evidence" value="ECO:0007669"/>
    <property type="project" value="UniProtKB-UniRule"/>
</dbReference>
<evidence type="ECO:0000256" key="3">
    <source>
        <dbReference type="ARBA" id="ARBA00022980"/>
    </source>
</evidence>
<keyword evidence="2 5" id="KW-0694">RNA-binding</keyword>
<keyword evidence="1 5" id="KW-0699">rRNA-binding</keyword>
<organism evidence="9 10">
    <name type="scientific">Berkelbacteria bacterium GW2011_GWA1_36_9</name>
    <dbReference type="NCBI Taxonomy" id="1618331"/>
    <lineage>
        <taxon>Bacteria</taxon>
        <taxon>Candidatus Berkelbacteria</taxon>
    </lineage>
</organism>
<dbReference type="Proteomes" id="UP000034508">
    <property type="component" value="Unassembled WGS sequence"/>
</dbReference>
<dbReference type="PANTHER" id="PTHR11655">
    <property type="entry name" value="60S/50S RIBOSOMAL PROTEIN L6/L9"/>
    <property type="match status" value="1"/>
</dbReference>
<evidence type="ECO:0000256" key="6">
    <source>
        <dbReference type="RuleBase" id="RU003869"/>
    </source>
</evidence>
<dbReference type="InterPro" id="IPR000702">
    <property type="entry name" value="Ribosomal_uL6-like"/>
</dbReference>
<keyword evidence="4 5" id="KW-0687">Ribonucleoprotein</keyword>
<accession>A0A0G0I1T5</accession>